<dbReference type="InterPro" id="IPR007085">
    <property type="entry name" value="DNA/pantothenate-metab_flavo_C"/>
</dbReference>
<dbReference type="GO" id="GO:0010181">
    <property type="term" value="F:FMN binding"/>
    <property type="evidence" value="ECO:0007669"/>
    <property type="project" value="InterPro"/>
</dbReference>
<keyword evidence="5" id="KW-0436">Ligase</keyword>
<dbReference type="InterPro" id="IPR005252">
    <property type="entry name" value="CoaBC"/>
</dbReference>
<evidence type="ECO:0000259" key="3">
    <source>
        <dbReference type="Pfam" id="PF02441"/>
    </source>
</evidence>
<dbReference type="GO" id="GO:0004632">
    <property type="term" value="F:phosphopantothenate--cysteine ligase activity"/>
    <property type="evidence" value="ECO:0007669"/>
    <property type="project" value="UniProtKB-EC"/>
</dbReference>
<dbReference type="AlphaFoldDB" id="A0A2P2CB17"/>
<evidence type="ECO:0000259" key="4">
    <source>
        <dbReference type="Pfam" id="PF04127"/>
    </source>
</evidence>
<feature type="domain" description="DNA/pantothenate metabolism flavoprotein C-terminal" evidence="4">
    <location>
        <begin position="184"/>
        <end position="399"/>
    </location>
</feature>
<dbReference type="Gene3D" id="3.40.50.10300">
    <property type="entry name" value="CoaB-like"/>
    <property type="match status" value="1"/>
</dbReference>
<dbReference type="InterPro" id="IPR003382">
    <property type="entry name" value="Flavoprotein"/>
</dbReference>
<organism evidence="5">
    <name type="scientific">metagenome</name>
    <dbReference type="NCBI Taxonomy" id="256318"/>
    <lineage>
        <taxon>unclassified sequences</taxon>
        <taxon>metagenomes</taxon>
    </lineage>
</organism>
<dbReference type="SUPFAM" id="SSF52507">
    <property type="entry name" value="Homo-oligomeric flavin-containing Cys decarboxylases, HFCD"/>
    <property type="match status" value="1"/>
</dbReference>
<evidence type="ECO:0000256" key="1">
    <source>
        <dbReference type="ARBA" id="ARBA00022793"/>
    </source>
</evidence>
<proteinExistence type="inferred from homology"/>
<dbReference type="PANTHER" id="PTHR14359">
    <property type="entry name" value="HOMO-OLIGOMERIC FLAVIN CONTAINING CYS DECARBOXYLASE FAMILY"/>
    <property type="match status" value="1"/>
</dbReference>
<feature type="domain" description="Flavoprotein" evidence="3">
    <location>
        <begin position="4"/>
        <end position="171"/>
    </location>
</feature>
<evidence type="ECO:0000313" key="5">
    <source>
        <dbReference type="EMBL" id="CUR59159.1"/>
    </source>
</evidence>
<gene>
    <name evidence="5" type="primary">coaBC</name>
    <name evidence="5" type="ORF">NOCA1170092</name>
</gene>
<protein>
    <submittedName>
        <fullName evidence="5">Coenzyme A biosynthesis bifunctional protein coaBC</fullName>
        <ecNumber evidence="5">4.1.1.36</ecNumber>
        <ecNumber evidence="5">6.3.2.5</ecNumber>
    </submittedName>
</protein>
<keyword evidence="1" id="KW-0210">Decarboxylase</keyword>
<name>A0A2P2CB17_9ZZZZ</name>
<dbReference type="GO" id="GO:0015937">
    <property type="term" value="P:coenzyme A biosynthetic process"/>
    <property type="evidence" value="ECO:0007669"/>
    <property type="project" value="InterPro"/>
</dbReference>
<sequence>MTVKVVLGVSGGIAAYKACELLRRFSESGHDVTVVPTAAALQFVGAPTWAALSGKPVSSEVWTDVHEVPHVHIGKSADVVVVAPATADVLAKAAHGLADDLLTNTLLTARCPVVFAPAMHTEMWEHPATQANVATLRQRGAIVIEPAEGRLTGADTGKGRLPDPAEIFELVVGVLDRGGAGHDLAGRKVVVSAGGTREYLDPVRFLGNRSSGLQGYALARAAAARGAHVTLVSANVSLPDPAGVSVVRVETTAQLRDAVVAATATADAVVMAAAPADFRPTAVSDAKIKKADDGSAPAIELEQNPDILAEISHDRAREGAVVVGFAAETGDATGSVLDLGRAKLARKGCDLLVVNDVSGGAVFGSSDNEAVILGADGGSVEVPRGSKSALSHVIWDEVVRRFVG</sequence>
<dbReference type="Pfam" id="PF02441">
    <property type="entry name" value="Flavoprotein"/>
    <property type="match status" value="1"/>
</dbReference>
<dbReference type="HAMAP" id="MF_02225">
    <property type="entry name" value="CoaBC"/>
    <property type="match status" value="1"/>
</dbReference>
<dbReference type="SUPFAM" id="SSF102645">
    <property type="entry name" value="CoaB-like"/>
    <property type="match status" value="1"/>
</dbReference>
<keyword evidence="2 5" id="KW-0456">Lyase</keyword>
<dbReference type="EC" id="4.1.1.36" evidence="5"/>
<dbReference type="InterPro" id="IPR036551">
    <property type="entry name" value="Flavin_trans-like"/>
</dbReference>
<dbReference type="GO" id="GO:0015941">
    <property type="term" value="P:pantothenate catabolic process"/>
    <property type="evidence" value="ECO:0007669"/>
    <property type="project" value="InterPro"/>
</dbReference>
<accession>A0A2P2CB17</accession>
<dbReference type="GO" id="GO:0071513">
    <property type="term" value="C:phosphopantothenoylcysteine decarboxylase complex"/>
    <property type="evidence" value="ECO:0007669"/>
    <property type="project" value="TreeGrafter"/>
</dbReference>
<dbReference type="NCBIfam" id="TIGR00521">
    <property type="entry name" value="coaBC_dfp"/>
    <property type="match status" value="1"/>
</dbReference>
<dbReference type="Gene3D" id="3.40.50.1950">
    <property type="entry name" value="Flavin prenyltransferase-like"/>
    <property type="match status" value="1"/>
</dbReference>
<reference evidence="5" key="1">
    <citation type="submission" date="2015-08" db="EMBL/GenBank/DDBJ databases">
        <authorList>
            <person name="Babu N.S."/>
            <person name="Beckwith C.J."/>
            <person name="Beseler K.G."/>
            <person name="Brison A."/>
            <person name="Carone J.V."/>
            <person name="Caskin T.P."/>
            <person name="Diamond M."/>
            <person name="Durham M.E."/>
            <person name="Foxe J.M."/>
            <person name="Go M."/>
            <person name="Henderson B.A."/>
            <person name="Jones I.B."/>
            <person name="McGettigan J.A."/>
            <person name="Micheletti S.J."/>
            <person name="Nasrallah M.E."/>
            <person name="Ortiz D."/>
            <person name="Piller C.R."/>
            <person name="Privatt S.R."/>
            <person name="Schneider S.L."/>
            <person name="Sharp S."/>
            <person name="Smith T.C."/>
            <person name="Stanton J.D."/>
            <person name="Ullery H.E."/>
            <person name="Wilson R.J."/>
            <person name="Serrano M.G."/>
            <person name="Buck G."/>
            <person name="Lee V."/>
            <person name="Wang Y."/>
            <person name="Carvalho R."/>
            <person name="Voegtly L."/>
            <person name="Shi R."/>
            <person name="Duckworth R."/>
            <person name="Johnson A."/>
            <person name="Loviza R."/>
            <person name="Walstead R."/>
            <person name="Shah Z."/>
            <person name="Kiflezghi M."/>
            <person name="Wade K."/>
            <person name="Ball S.L."/>
            <person name="Bradley K.W."/>
            <person name="Asai D.J."/>
            <person name="Bowman C.A."/>
            <person name="Russell D.A."/>
            <person name="Pope W.H."/>
            <person name="Jacobs-Sera D."/>
            <person name="Hendrix R.W."/>
            <person name="Hatfull G.F."/>
        </authorList>
    </citation>
    <scope>NUCLEOTIDE SEQUENCE</scope>
</reference>
<dbReference type="Pfam" id="PF04127">
    <property type="entry name" value="DFP"/>
    <property type="match status" value="1"/>
</dbReference>
<evidence type="ECO:0000256" key="2">
    <source>
        <dbReference type="ARBA" id="ARBA00023239"/>
    </source>
</evidence>
<dbReference type="EC" id="6.3.2.5" evidence="5"/>
<dbReference type="GO" id="GO:0004633">
    <property type="term" value="F:phosphopantothenoylcysteine decarboxylase activity"/>
    <property type="evidence" value="ECO:0007669"/>
    <property type="project" value="UniProtKB-EC"/>
</dbReference>
<dbReference type="PANTHER" id="PTHR14359:SF6">
    <property type="entry name" value="PHOSPHOPANTOTHENOYLCYSTEINE DECARBOXYLASE"/>
    <property type="match status" value="1"/>
</dbReference>
<dbReference type="InterPro" id="IPR035929">
    <property type="entry name" value="CoaB-like_sf"/>
</dbReference>
<dbReference type="EMBL" id="CZKB01000009">
    <property type="protein sequence ID" value="CUR59159.1"/>
    <property type="molecule type" value="Genomic_DNA"/>
</dbReference>